<feature type="signal peptide" evidence="2">
    <location>
        <begin position="1"/>
        <end position="17"/>
    </location>
</feature>
<keyword evidence="2" id="KW-0732">Signal</keyword>
<feature type="compositionally biased region" description="Low complexity" evidence="1">
    <location>
        <begin position="111"/>
        <end position="127"/>
    </location>
</feature>
<reference evidence="3" key="1">
    <citation type="journal article" date="2021" name="Nat. Commun.">
        <title>Genetic determinants of endophytism in the Arabidopsis root mycobiome.</title>
        <authorList>
            <person name="Mesny F."/>
            <person name="Miyauchi S."/>
            <person name="Thiergart T."/>
            <person name="Pickel B."/>
            <person name="Atanasova L."/>
            <person name="Karlsson M."/>
            <person name="Huettel B."/>
            <person name="Barry K.W."/>
            <person name="Haridas S."/>
            <person name="Chen C."/>
            <person name="Bauer D."/>
            <person name="Andreopoulos W."/>
            <person name="Pangilinan J."/>
            <person name="LaButti K."/>
            <person name="Riley R."/>
            <person name="Lipzen A."/>
            <person name="Clum A."/>
            <person name="Drula E."/>
            <person name="Henrissat B."/>
            <person name="Kohler A."/>
            <person name="Grigoriev I.V."/>
            <person name="Martin F.M."/>
            <person name="Hacquard S."/>
        </authorList>
    </citation>
    <scope>NUCLEOTIDE SEQUENCE</scope>
    <source>
        <strain evidence="3">MPI-CAGE-CH-0243</strain>
    </source>
</reference>
<feature type="compositionally biased region" description="Polar residues" evidence="1">
    <location>
        <begin position="100"/>
        <end position="109"/>
    </location>
</feature>
<dbReference type="EMBL" id="JAGMWT010000002">
    <property type="protein sequence ID" value="KAH7134883.1"/>
    <property type="molecule type" value="Genomic_DNA"/>
</dbReference>
<evidence type="ECO:0008006" key="5">
    <source>
        <dbReference type="Google" id="ProtNLM"/>
    </source>
</evidence>
<evidence type="ECO:0000313" key="3">
    <source>
        <dbReference type="EMBL" id="KAH7134883.1"/>
    </source>
</evidence>
<sequence>MTSAVLVASSLLPSSSSSSTPSSTPTDTSTPPPPPPSRPLQSHDSTHEPDNLITRLKSMTVGTSAPTTSTITTASSSAPTTGTPNITTSTTTMGEAHCLTRQTSNSSEDGASIASTNSSILTSSTSLNHRRPTTPRAQTDPASFDSLLTHHTRPRNRSPYSRSHLRSSSGSGSNSSSLSAPPMTRAHSLPTVMNSSGHIALSPSSLPLAAPASPLRSPKRTRSPFRTVEDSYSHSGAPSVCDISEDAELELTPKPFHVQASPIQSSPFSNVYNAPSSNSNAMPRPGRRRPASPLYQMAVPFGATSAPAVRTPTSMPNSPLLGASKFNESFPGFSSHYPSSLTSSSIPSTPTSMRSRSPSISSLETIEDIPDAEAEAIEADRIARLQADAEREQNGEEGPRRSSLDVPGERRVLGFGKRDARKRWSVCGAERRGDLDLETIWED</sequence>
<protein>
    <recommendedName>
        <fullName evidence="5">Basic proline-rich protein</fullName>
    </recommendedName>
</protein>
<dbReference type="Proteomes" id="UP000700596">
    <property type="component" value="Unassembled WGS sequence"/>
</dbReference>
<feature type="chain" id="PRO_5040495763" description="Basic proline-rich protein" evidence="2">
    <location>
        <begin position="18"/>
        <end position="443"/>
    </location>
</feature>
<comment type="caution">
    <text evidence="3">The sequence shown here is derived from an EMBL/GenBank/DDBJ whole genome shotgun (WGS) entry which is preliminary data.</text>
</comment>
<feature type="region of interest" description="Disordered" evidence="1">
    <location>
        <begin position="336"/>
        <end position="362"/>
    </location>
</feature>
<feature type="compositionally biased region" description="Low complexity" evidence="1">
    <location>
        <begin position="9"/>
        <end position="29"/>
    </location>
</feature>
<gene>
    <name evidence="3" type="ORF">B0J11DRAFT_147564</name>
</gene>
<feature type="compositionally biased region" description="Low complexity" evidence="1">
    <location>
        <begin position="63"/>
        <end position="92"/>
    </location>
</feature>
<accession>A0A9P9ITK4</accession>
<keyword evidence="4" id="KW-1185">Reference proteome</keyword>
<dbReference type="AlphaFoldDB" id="A0A9P9ITK4"/>
<evidence type="ECO:0000256" key="1">
    <source>
        <dbReference type="SAM" id="MobiDB-lite"/>
    </source>
</evidence>
<proteinExistence type="predicted"/>
<evidence type="ECO:0000256" key="2">
    <source>
        <dbReference type="SAM" id="SignalP"/>
    </source>
</evidence>
<feature type="region of interest" description="Disordered" evidence="1">
    <location>
        <begin position="1"/>
        <end position="196"/>
    </location>
</feature>
<feature type="region of interest" description="Disordered" evidence="1">
    <location>
        <begin position="384"/>
        <end position="409"/>
    </location>
</feature>
<evidence type="ECO:0000313" key="4">
    <source>
        <dbReference type="Proteomes" id="UP000700596"/>
    </source>
</evidence>
<dbReference type="OrthoDB" id="5400063at2759"/>
<organism evidence="3 4">
    <name type="scientific">Dendryphion nanum</name>
    <dbReference type="NCBI Taxonomy" id="256645"/>
    <lineage>
        <taxon>Eukaryota</taxon>
        <taxon>Fungi</taxon>
        <taxon>Dikarya</taxon>
        <taxon>Ascomycota</taxon>
        <taxon>Pezizomycotina</taxon>
        <taxon>Dothideomycetes</taxon>
        <taxon>Pleosporomycetidae</taxon>
        <taxon>Pleosporales</taxon>
        <taxon>Torulaceae</taxon>
        <taxon>Dendryphion</taxon>
    </lineage>
</organism>
<feature type="region of interest" description="Disordered" evidence="1">
    <location>
        <begin position="208"/>
        <end position="239"/>
    </location>
</feature>
<name>A0A9P9ITK4_9PLEO</name>
<feature type="compositionally biased region" description="Low complexity" evidence="1">
    <location>
        <begin position="166"/>
        <end position="179"/>
    </location>
</feature>